<comment type="caution">
    <text evidence="1">The sequence shown here is derived from an EMBL/GenBank/DDBJ whole genome shotgun (WGS) entry which is preliminary data.</text>
</comment>
<gene>
    <name evidence="1" type="ORF">LCGC14_0523070</name>
</gene>
<protein>
    <submittedName>
        <fullName evidence="1">Uncharacterized protein</fullName>
    </submittedName>
</protein>
<evidence type="ECO:0000313" key="1">
    <source>
        <dbReference type="EMBL" id="KKN61316.1"/>
    </source>
</evidence>
<sequence>MPRNTDTKIFDSGQNNKTGTHLSTNIIVLVEGNVIGAIQSMQVTEARGSIKMIDEIGTDGHIDSAPNAATNYNGTCTRVRFDRMRIAESFSRGFTHVKSQRIAFDIEIQDRFHDADAGRAIVTTIKNVWIERIGYTYSASDFIITDEMGWQAEDIYSVLNNNAIVGSQNAVGQPINLNSFESEADEGKFRGALDAPGLLDAFASDS</sequence>
<name>A0A0F9UJD4_9ZZZZ</name>
<organism evidence="1">
    <name type="scientific">marine sediment metagenome</name>
    <dbReference type="NCBI Taxonomy" id="412755"/>
    <lineage>
        <taxon>unclassified sequences</taxon>
        <taxon>metagenomes</taxon>
        <taxon>ecological metagenomes</taxon>
    </lineage>
</organism>
<proteinExistence type="predicted"/>
<dbReference type="EMBL" id="LAZR01000662">
    <property type="protein sequence ID" value="KKN61316.1"/>
    <property type="molecule type" value="Genomic_DNA"/>
</dbReference>
<dbReference type="AlphaFoldDB" id="A0A0F9UJD4"/>
<accession>A0A0F9UJD4</accession>
<reference evidence="1" key="1">
    <citation type="journal article" date="2015" name="Nature">
        <title>Complex archaea that bridge the gap between prokaryotes and eukaryotes.</title>
        <authorList>
            <person name="Spang A."/>
            <person name="Saw J.H."/>
            <person name="Jorgensen S.L."/>
            <person name="Zaremba-Niedzwiedzka K."/>
            <person name="Martijn J."/>
            <person name="Lind A.E."/>
            <person name="van Eijk R."/>
            <person name="Schleper C."/>
            <person name="Guy L."/>
            <person name="Ettema T.J."/>
        </authorList>
    </citation>
    <scope>NUCLEOTIDE SEQUENCE</scope>
</reference>